<keyword evidence="4" id="KW-0460">Magnesium</keyword>
<name>A0ABX0A4X6_9BACI</name>
<keyword evidence="3" id="KW-0378">Hydrolase</keyword>
<evidence type="ECO:0000313" key="6">
    <source>
        <dbReference type="EMBL" id="NCU18496.1"/>
    </source>
</evidence>
<dbReference type="InterPro" id="IPR015797">
    <property type="entry name" value="NUDIX_hydrolase-like_dom_sf"/>
</dbReference>
<evidence type="ECO:0000256" key="3">
    <source>
        <dbReference type="ARBA" id="ARBA00022801"/>
    </source>
</evidence>
<dbReference type="RefSeq" id="WP_161921337.1">
    <property type="nucleotide sequence ID" value="NZ_JAACYS010000063.1"/>
</dbReference>
<dbReference type="Pfam" id="PF00293">
    <property type="entry name" value="NUDIX"/>
    <property type="match status" value="1"/>
</dbReference>
<keyword evidence="2" id="KW-0479">Metal-binding</keyword>
<evidence type="ECO:0000256" key="4">
    <source>
        <dbReference type="ARBA" id="ARBA00022842"/>
    </source>
</evidence>
<dbReference type="Gene3D" id="3.90.79.10">
    <property type="entry name" value="Nucleoside Triphosphate Pyrophosphohydrolase"/>
    <property type="match status" value="1"/>
</dbReference>
<comment type="caution">
    <text evidence="6">The sequence shown here is derived from an EMBL/GenBank/DDBJ whole genome shotgun (WGS) entry which is preliminary data.</text>
</comment>
<keyword evidence="7" id="KW-1185">Reference proteome</keyword>
<evidence type="ECO:0000313" key="7">
    <source>
        <dbReference type="Proteomes" id="UP000743899"/>
    </source>
</evidence>
<reference evidence="6 7" key="1">
    <citation type="submission" date="2020-01" db="EMBL/GenBank/DDBJ databases">
        <title>A novel Bacillus sp. from Pasinler.</title>
        <authorList>
            <person name="Adiguzel A."/>
            <person name="Ay H."/>
            <person name="Baltaci M.O."/>
        </authorList>
    </citation>
    <scope>NUCLEOTIDE SEQUENCE [LARGE SCALE GENOMIC DNA]</scope>
    <source>
        <strain evidence="6 7">P1</strain>
    </source>
</reference>
<dbReference type="PROSITE" id="PS51462">
    <property type="entry name" value="NUDIX"/>
    <property type="match status" value="1"/>
</dbReference>
<dbReference type="PANTHER" id="PTHR42904:SF1">
    <property type="entry name" value="NUCLEOSIDE DIPHOSPHATE-LINKED MOIETY X MOTIF 17"/>
    <property type="match status" value="1"/>
</dbReference>
<comment type="cofactor">
    <cofactor evidence="1">
        <name>Mg(2+)</name>
        <dbReference type="ChEBI" id="CHEBI:18420"/>
    </cofactor>
</comment>
<dbReference type="InterPro" id="IPR020084">
    <property type="entry name" value="NUDIX_hydrolase_CS"/>
</dbReference>
<gene>
    <name evidence="6" type="ORF">GW534_12305</name>
</gene>
<dbReference type="CDD" id="cd04693">
    <property type="entry name" value="NUDIX_Hydrolase"/>
    <property type="match status" value="1"/>
</dbReference>
<organism evidence="6 7">
    <name type="scientific">Pallidibacillus pasinlerensis</name>
    <dbReference type="NCBI Taxonomy" id="2703818"/>
    <lineage>
        <taxon>Bacteria</taxon>
        <taxon>Bacillati</taxon>
        <taxon>Bacillota</taxon>
        <taxon>Bacilli</taxon>
        <taxon>Bacillales</taxon>
        <taxon>Bacillaceae</taxon>
        <taxon>Pallidibacillus</taxon>
    </lineage>
</organism>
<proteinExistence type="predicted"/>
<dbReference type="EMBL" id="JAACYS010000063">
    <property type="protein sequence ID" value="NCU18496.1"/>
    <property type="molecule type" value="Genomic_DNA"/>
</dbReference>
<evidence type="ECO:0000256" key="1">
    <source>
        <dbReference type="ARBA" id="ARBA00001946"/>
    </source>
</evidence>
<evidence type="ECO:0000259" key="5">
    <source>
        <dbReference type="PROSITE" id="PS51462"/>
    </source>
</evidence>
<protein>
    <submittedName>
        <fullName evidence="6">NUDIX domain-containing protein</fullName>
    </submittedName>
</protein>
<evidence type="ECO:0000256" key="2">
    <source>
        <dbReference type="ARBA" id="ARBA00022723"/>
    </source>
</evidence>
<dbReference type="InterPro" id="IPR050241">
    <property type="entry name" value="NAD-cap_RNA_hydrolase_NudC"/>
</dbReference>
<accession>A0ABX0A4X6</accession>
<feature type="domain" description="Nudix hydrolase" evidence="5">
    <location>
        <begin position="28"/>
        <end position="153"/>
    </location>
</feature>
<dbReference type="Proteomes" id="UP000743899">
    <property type="component" value="Unassembled WGS sequence"/>
</dbReference>
<dbReference type="InterPro" id="IPR000086">
    <property type="entry name" value="NUDIX_hydrolase_dom"/>
</dbReference>
<dbReference type="PROSITE" id="PS00893">
    <property type="entry name" value="NUDIX_BOX"/>
    <property type="match status" value="1"/>
</dbReference>
<dbReference type="PANTHER" id="PTHR42904">
    <property type="entry name" value="NUDIX HYDROLASE, NUDC SUBFAMILY"/>
    <property type="match status" value="1"/>
</dbReference>
<sequence length="153" mass="17799">MELWDLLDRNRNKIDKTHERGKPLPEGYYHLLVYIIVQNDKGEILLSKRHPNKVFGNLWECTGGSALAGEDSLQAALREVKEEVGLDLASIDGKIIFQETRENPPAHFDYWLFQANAAIEDLTFQNDEVIDAKWVTREAFEKMVKKKKWSQRQ</sequence>
<dbReference type="SUPFAM" id="SSF55811">
    <property type="entry name" value="Nudix"/>
    <property type="match status" value="1"/>
</dbReference>